<dbReference type="SUPFAM" id="SSF51445">
    <property type="entry name" value="(Trans)glycosidases"/>
    <property type="match status" value="1"/>
</dbReference>
<keyword evidence="7" id="KW-0326">Glycosidase</keyword>
<dbReference type="EC" id="3.2.1.78" evidence="3"/>
<evidence type="ECO:0000256" key="1">
    <source>
        <dbReference type="ARBA" id="ARBA00001678"/>
    </source>
</evidence>
<evidence type="ECO:0000256" key="2">
    <source>
        <dbReference type="ARBA" id="ARBA00004613"/>
    </source>
</evidence>
<dbReference type="InterPro" id="IPR017853">
    <property type="entry name" value="GH"/>
</dbReference>
<evidence type="ECO:0000256" key="5">
    <source>
        <dbReference type="ARBA" id="ARBA00022729"/>
    </source>
</evidence>
<evidence type="ECO:0000313" key="9">
    <source>
        <dbReference type="EMBL" id="BBH93104.1"/>
    </source>
</evidence>
<evidence type="ECO:0000259" key="8">
    <source>
        <dbReference type="Pfam" id="PF26410"/>
    </source>
</evidence>
<dbReference type="AlphaFoldDB" id="A0A455T660"/>
<dbReference type="InterPro" id="IPR006311">
    <property type="entry name" value="TAT_signal"/>
</dbReference>
<dbReference type="PANTHER" id="PTHR31451">
    <property type="match status" value="1"/>
</dbReference>
<dbReference type="InterPro" id="IPR045053">
    <property type="entry name" value="MAN-like"/>
</dbReference>
<protein>
    <recommendedName>
        <fullName evidence="3">mannan endo-1,4-beta-mannosidase</fullName>
        <ecNumber evidence="3">3.2.1.78</ecNumber>
    </recommendedName>
</protein>
<sequence length="424" mass="47749">MQDAHADDSPRLSVSRRAFLGAAAAAGLGLWAAGTGFGAGTAFARPSGDTASPPRFSAASLRQKRDSFVTRRGPIFMLGGEPFYFAGTNNYYMHYQSHFMIDDVLKDVVAMGLPVLRIWGFLDGQPHNGFVMQPSPGVYPEDGYERFDYTVWRAGQLGIKLVVPLVNNWDDFGGMNQYVAWFGASGHDDFYTNPQIKAAYKAYVRHFLHRVNRYTGKPLYHDPTIMTWELANEPRCQSDPSGQTLTAWVREMSAFIKSMDGLHLVAVGDEGWYNEPGNTDWTRNGSQGVDWKRLVALPTVDYGTFHLYPDYWGKDNAWSLQWIADHIRDGHALGKPVVLEEYGWLDMATRDNIYRQWTDQVYRLNGNGDQFWILTGLQDDGTLYPNYDGFRVTYPSSTATVIAQHAAQMRAKSQRPARGPQVRA</sequence>
<reference evidence="9" key="1">
    <citation type="submission" date="2018-12" db="EMBL/GenBank/DDBJ databases">
        <title>Novel natural products biosynthetic potential of the class Ktedonobacteria.</title>
        <authorList>
            <person name="Zheng Y."/>
            <person name="Saitou A."/>
            <person name="Wang C.M."/>
            <person name="Toyoda A."/>
            <person name="Minakuchi Y."/>
            <person name="Sekiguchi Y."/>
            <person name="Ueda K."/>
            <person name="Takano H."/>
            <person name="Sakai Y."/>
            <person name="Yokota A."/>
            <person name="Yabe S."/>
        </authorList>
    </citation>
    <scope>NUCLEOTIDE SEQUENCE</scope>
    <source>
        <strain evidence="9">A3-2</strain>
    </source>
</reference>
<dbReference type="Gene3D" id="3.20.20.80">
    <property type="entry name" value="Glycosidases"/>
    <property type="match status" value="1"/>
</dbReference>
<evidence type="ECO:0000256" key="6">
    <source>
        <dbReference type="ARBA" id="ARBA00022801"/>
    </source>
</evidence>
<accession>A0A455T660</accession>
<keyword evidence="6" id="KW-0378">Hydrolase</keyword>
<keyword evidence="5" id="KW-0732">Signal</keyword>
<gene>
    <name evidence="9" type="ORF">KTA_13030</name>
</gene>
<dbReference type="PROSITE" id="PS51318">
    <property type="entry name" value="TAT"/>
    <property type="match status" value="1"/>
</dbReference>
<dbReference type="InterPro" id="IPR001547">
    <property type="entry name" value="Glyco_hydro_5"/>
</dbReference>
<comment type="subcellular location">
    <subcellularLocation>
        <location evidence="2">Secreted</location>
    </subcellularLocation>
</comment>
<name>A0A455T660_9CHLR</name>
<dbReference type="Pfam" id="PF26410">
    <property type="entry name" value="GH5_mannosidase"/>
    <property type="match status" value="1"/>
</dbReference>
<dbReference type="EMBL" id="AP019377">
    <property type="protein sequence ID" value="BBH93104.1"/>
    <property type="molecule type" value="Genomic_DNA"/>
</dbReference>
<organism evidence="9">
    <name type="scientific">Thermogemmatispora argillosa</name>
    <dbReference type="NCBI Taxonomy" id="2045280"/>
    <lineage>
        <taxon>Bacteria</taxon>
        <taxon>Bacillati</taxon>
        <taxon>Chloroflexota</taxon>
        <taxon>Ktedonobacteria</taxon>
        <taxon>Thermogemmatisporales</taxon>
        <taxon>Thermogemmatisporaceae</taxon>
        <taxon>Thermogemmatispora</taxon>
    </lineage>
</organism>
<dbReference type="GO" id="GO:0016985">
    <property type="term" value="F:mannan endo-1,4-beta-mannosidase activity"/>
    <property type="evidence" value="ECO:0007669"/>
    <property type="project" value="TreeGrafter"/>
</dbReference>
<feature type="domain" description="Glycoside hydrolase family 5" evidence="8">
    <location>
        <begin position="67"/>
        <end position="344"/>
    </location>
</feature>
<comment type="catalytic activity">
    <reaction evidence="1">
        <text>Random hydrolysis of (1-&gt;4)-beta-D-mannosidic linkages in mannans, galactomannans and glucomannans.</text>
        <dbReference type="EC" id="3.2.1.78"/>
    </reaction>
</comment>
<proteinExistence type="predicted"/>
<evidence type="ECO:0000256" key="7">
    <source>
        <dbReference type="ARBA" id="ARBA00023295"/>
    </source>
</evidence>
<keyword evidence="4" id="KW-0964">Secreted</keyword>
<dbReference type="GO" id="GO:0005576">
    <property type="term" value="C:extracellular region"/>
    <property type="evidence" value="ECO:0007669"/>
    <property type="project" value="UniProtKB-SubCell"/>
</dbReference>
<evidence type="ECO:0000256" key="4">
    <source>
        <dbReference type="ARBA" id="ARBA00022525"/>
    </source>
</evidence>
<evidence type="ECO:0000256" key="3">
    <source>
        <dbReference type="ARBA" id="ARBA00012706"/>
    </source>
</evidence>
<dbReference type="GO" id="GO:0000272">
    <property type="term" value="P:polysaccharide catabolic process"/>
    <property type="evidence" value="ECO:0007669"/>
    <property type="project" value="InterPro"/>
</dbReference>
<dbReference type="PANTHER" id="PTHR31451:SF39">
    <property type="entry name" value="MANNAN ENDO-1,4-BETA-MANNOSIDASE 1"/>
    <property type="match status" value="1"/>
</dbReference>